<proteinExistence type="predicted"/>
<dbReference type="Pfam" id="PF12937">
    <property type="entry name" value="F-box-like"/>
    <property type="match status" value="1"/>
</dbReference>
<dbReference type="Gene3D" id="1.20.1280.50">
    <property type="match status" value="1"/>
</dbReference>
<dbReference type="SUPFAM" id="SSF81383">
    <property type="entry name" value="F-box domain"/>
    <property type="match status" value="1"/>
</dbReference>
<dbReference type="InterPro" id="IPR036047">
    <property type="entry name" value="F-box-like_dom_sf"/>
</dbReference>
<evidence type="ECO:0000313" key="2">
    <source>
        <dbReference type="EMBL" id="GAU92870.1"/>
    </source>
</evidence>
<dbReference type="Proteomes" id="UP000186922">
    <property type="component" value="Unassembled WGS sequence"/>
</dbReference>
<keyword evidence="3" id="KW-1185">Reference proteome</keyword>
<accession>A0A1D1UWD6</accession>
<name>A0A1D1UWD6_RAMVA</name>
<dbReference type="InterPro" id="IPR001810">
    <property type="entry name" value="F-box_dom"/>
</dbReference>
<evidence type="ECO:0000313" key="3">
    <source>
        <dbReference type="Proteomes" id="UP000186922"/>
    </source>
</evidence>
<evidence type="ECO:0000259" key="1">
    <source>
        <dbReference type="Pfam" id="PF12937"/>
    </source>
</evidence>
<comment type="caution">
    <text evidence="2">The sequence shown here is derived from an EMBL/GenBank/DDBJ whole genome shotgun (WGS) entry which is preliminary data.</text>
</comment>
<dbReference type="AlphaFoldDB" id="A0A1D1UWD6"/>
<feature type="domain" description="F-box" evidence="1">
    <location>
        <begin position="88"/>
        <end position="119"/>
    </location>
</feature>
<organism evidence="2 3">
    <name type="scientific">Ramazzottius varieornatus</name>
    <name type="common">Water bear</name>
    <name type="synonym">Tardigrade</name>
    <dbReference type="NCBI Taxonomy" id="947166"/>
    <lineage>
        <taxon>Eukaryota</taxon>
        <taxon>Metazoa</taxon>
        <taxon>Ecdysozoa</taxon>
        <taxon>Tardigrada</taxon>
        <taxon>Eutardigrada</taxon>
        <taxon>Parachela</taxon>
        <taxon>Hypsibioidea</taxon>
        <taxon>Ramazzottiidae</taxon>
        <taxon>Ramazzottius</taxon>
    </lineage>
</organism>
<reference evidence="2 3" key="1">
    <citation type="journal article" date="2016" name="Nat. Commun.">
        <title>Extremotolerant tardigrade genome and improved radiotolerance of human cultured cells by tardigrade-unique protein.</title>
        <authorList>
            <person name="Hashimoto T."/>
            <person name="Horikawa D.D."/>
            <person name="Saito Y."/>
            <person name="Kuwahara H."/>
            <person name="Kozuka-Hata H."/>
            <person name="Shin-I T."/>
            <person name="Minakuchi Y."/>
            <person name="Ohishi K."/>
            <person name="Motoyama A."/>
            <person name="Aizu T."/>
            <person name="Enomoto A."/>
            <person name="Kondo K."/>
            <person name="Tanaka S."/>
            <person name="Hara Y."/>
            <person name="Koshikawa S."/>
            <person name="Sagara H."/>
            <person name="Miura T."/>
            <person name="Yokobori S."/>
            <person name="Miyagawa K."/>
            <person name="Suzuki Y."/>
            <person name="Kubo T."/>
            <person name="Oyama M."/>
            <person name="Kohara Y."/>
            <person name="Fujiyama A."/>
            <person name="Arakawa K."/>
            <person name="Katayama T."/>
            <person name="Toyoda A."/>
            <person name="Kunieda T."/>
        </authorList>
    </citation>
    <scope>NUCLEOTIDE SEQUENCE [LARGE SCALE GENOMIC DNA]</scope>
    <source>
        <strain evidence="2 3">YOKOZUNA-1</strain>
    </source>
</reference>
<protein>
    <recommendedName>
        <fullName evidence="1">F-box domain-containing protein</fullName>
    </recommendedName>
</protein>
<sequence length="283" mass="32539">MGMSTLLKKRRRLSVSDEECCDTEGEGKAFRTCATSWHMEDSWLLDAAILYRSEWMTNESENNSSEIETAEADFRFSHGMMDSLADMLLLEIFRYLSAPDLRNPISGVCKRWRFLCKSRTALRAVFIDSTVLPVLPPTRRSMQYGDICKSWEEFLSDDTIRLCVKIPLSLTKPAVAYGTVDDRIVLPLFTRRKKRLCFAVLWDFMVSPDVETFWKTEAVAEKEVVLNEKDMAFDHLACLTGHRVLIKMETVQTVFAHIRMKVSDEGLFLLYTGPAKFVLDQSE</sequence>
<gene>
    <name evidence="2" type="primary">RvY_04894-1</name>
    <name evidence="2" type="synonym">RvY_04894.1</name>
    <name evidence="2" type="ORF">RvY_04894</name>
</gene>
<dbReference type="EMBL" id="BDGG01000002">
    <property type="protein sequence ID" value="GAU92870.1"/>
    <property type="molecule type" value="Genomic_DNA"/>
</dbReference>